<dbReference type="GO" id="GO:0003723">
    <property type="term" value="F:RNA binding"/>
    <property type="evidence" value="ECO:0007669"/>
    <property type="project" value="UniProtKB-UniRule"/>
</dbReference>
<keyword evidence="10" id="KW-0539">Nucleus</keyword>
<dbReference type="InterPro" id="IPR045180">
    <property type="entry name" value="La_dom_prot"/>
</dbReference>
<evidence type="ECO:0000259" key="15">
    <source>
        <dbReference type="PROSITE" id="PS50961"/>
    </source>
</evidence>
<dbReference type="AlphaFoldDB" id="A0AAD9QGN4"/>
<keyword evidence="7" id="KW-0805">Transcription regulation</keyword>
<dbReference type="PRINTS" id="PR00302">
    <property type="entry name" value="LUPUSLA"/>
</dbReference>
<accession>A0AAD9QGN4</accession>
<dbReference type="InterPro" id="IPR006630">
    <property type="entry name" value="La_HTH"/>
</dbReference>
<feature type="domain" description="RRM" evidence="14">
    <location>
        <begin position="113"/>
        <end position="193"/>
    </location>
</feature>
<dbReference type="InterPro" id="IPR036388">
    <property type="entry name" value="WH-like_DNA-bd_sf"/>
</dbReference>
<reference evidence="16" key="2">
    <citation type="journal article" date="2023" name="Science">
        <title>Genomic signatures of disease resistance in endangered staghorn corals.</title>
        <authorList>
            <person name="Vollmer S.V."/>
            <person name="Selwyn J.D."/>
            <person name="Despard B.A."/>
            <person name="Roesel C.L."/>
        </authorList>
    </citation>
    <scope>NUCLEOTIDE SEQUENCE</scope>
    <source>
        <strain evidence="16">K2</strain>
    </source>
</reference>
<evidence type="ECO:0000256" key="10">
    <source>
        <dbReference type="ARBA" id="ARBA00023242"/>
    </source>
</evidence>
<dbReference type="PANTHER" id="PTHR22792:SF62">
    <property type="entry name" value="LA-RELATED PROTEIN 7"/>
    <property type="match status" value="1"/>
</dbReference>
<dbReference type="GO" id="GO:1990904">
    <property type="term" value="C:ribonucleoprotein complex"/>
    <property type="evidence" value="ECO:0007669"/>
    <property type="project" value="InterPro"/>
</dbReference>
<dbReference type="GO" id="GO:0007283">
    <property type="term" value="P:spermatogenesis"/>
    <property type="evidence" value="ECO:0007669"/>
    <property type="project" value="UniProtKB-KW"/>
</dbReference>
<evidence type="ECO:0000256" key="12">
    <source>
        <dbReference type="PROSITE-ProRule" id="PRU00332"/>
    </source>
</evidence>
<dbReference type="Gene3D" id="3.30.70.330">
    <property type="match status" value="1"/>
</dbReference>
<evidence type="ECO:0000256" key="9">
    <source>
        <dbReference type="ARBA" id="ARBA00023187"/>
    </source>
</evidence>
<evidence type="ECO:0000256" key="3">
    <source>
        <dbReference type="ARBA" id="ARBA00022664"/>
    </source>
</evidence>
<evidence type="ECO:0000259" key="14">
    <source>
        <dbReference type="PROSITE" id="PS50102"/>
    </source>
</evidence>
<keyword evidence="9" id="KW-0508">mRNA splicing</keyword>
<dbReference type="InterPro" id="IPR002344">
    <property type="entry name" value="Lupus_La"/>
</dbReference>
<dbReference type="PROSITE" id="PS50102">
    <property type="entry name" value="RRM"/>
    <property type="match status" value="1"/>
</dbReference>
<name>A0AAD9QGN4_ACRCE</name>
<feature type="compositionally biased region" description="Basic and acidic residues" evidence="13">
    <location>
        <begin position="214"/>
        <end position="224"/>
    </location>
</feature>
<dbReference type="InterPro" id="IPR000504">
    <property type="entry name" value="RRM_dom"/>
</dbReference>
<evidence type="ECO:0000256" key="13">
    <source>
        <dbReference type="SAM" id="MobiDB-lite"/>
    </source>
</evidence>
<keyword evidence="5" id="KW-0744">Spermatogenesis</keyword>
<dbReference type="Proteomes" id="UP001249851">
    <property type="component" value="Unassembled WGS sequence"/>
</dbReference>
<dbReference type="GO" id="GO:0030154">
    <property type="term" value="P:cell differentiation"/>
    <property type="evidence" value="ECO:0007669"/>
    <property type="project" value="UniProtKB-KW"/>
</dbReference>
<feature type="compositionally biased region" description="Basic residues" evidence="13">
    <location>
        <begin position="343"/>
        <end position="354"/>
    </location>
</feature>
<dbReference type="InterPro" id="IPR035979">
    <property type="entry name" value="RBD_domain_sf"/>
</dbReference>
<dbReference type="InterPro" id="IPR036390">
    <property type="entry name" value="WH_DNA-bd_sf"/>
</dbReference>
<keyword evidence="4" id="KW-0221">Differentiation</keyword>
<dbReference type="GO" id="GO:0008380">
    <property type="term" value="P:RNA splicing"/>
    <property type="evidence" value="ECO:0007669"/>
    <property type="project" value="UniProtKB-KW"/>
</dbReference>
<dbReference type="SMART" id="SM00360">
    <property type="entry name" value="RRM"/>
    <property type="match status" value="1"/>
</dbReference>
<dbReference type="CDD" id="cd12290">
    <property type="entry name" value="RRM1_LARP7"/>
    <property type="match status" value="1"/>
</dbReference>
<keyword evidence="8" id="KW-0804">Transcription</keyword>
<feature type="compositionally biased region" description="Basic and acidic residues" evidence="13">
    <location>
        <begin position="308"/>
        <end position="330"/>
    </location>
</feature>
<dbReference type="Gene3D" id="1.10.10.10">
    <property type="entry name" value="Winged helix-like DNA-binding domain superfamily/Winged helix DNA-binding domain"/>
    <property type="match status" value="1"/>
</dbReference>
<evidence type="ECO:0000256" key="11">
    <source>
        <dbReference type="ARBA" id="ARBA00029640"/>
    </source>
</evidence>
<dbReference type="SUPFAM" id="SSF46785">
    <property type="entry name" value="Winged helix' DNA-binding domain"/>
    <property type="match status" value="1"/>
</dbReference>
<evidence type="ECO:0000256" key="5">
    <source>
        <dbReference type="ARBA" id="ARBA00022871"/>
    </source>
</evidence>
<feature type="region of interest" description="Disordered" evidence="13">
    <location>
        <begin position="177"/>
        <end position="368"/>
    </location>
</feature>
<comment type="subcellular location">
    <subcellularLocation>
        <location evidence="1">Nucleus</location>
        <location evidence="1">Nucleoplasm</location>
    </subcellularLocation>
</comment>
<protein>
    <recommendedName>
        <fullName evidence="2">La-related protein 7</fullName>
    </recommendedName>
    <alternativeName>
        <fullName evidence="11">La ribonucleoprotein domain family member 7</fullName>
    </alternativeName>
</protein>
<dbReference type="InterPro" id="IPR034887">
    <property type="entry name" value="LARP7_RRM1"/>
</dbReference>
<feature type="compositionally biased region" description="Basic and acidic residues" evidence="13">
    <location>
        <begin position="180"/>
        <end position="196"/>
    </location>
</feature>
<feature type="compositionally biased region" description="Basic and acidic residues" evidence="13">
    <location>
        <begin position="239"/>
        <end position="250"/>
    </location>
</feature>
<keyword evidence="6 12" id="KW-0694">RNA-binding</keyword>
<sequence>MNTQDIEEEKMQKKRKKRTKKILTQLKEQIEFYFGDANLSKDRFMKQEITKHPEGFNRIKQTTDDVKLVVKAMKMSSLIEVLCYYQRIKKVSEDETMVRRKTPIPEPRNTDAETVYVERLPPYADHEWLKGIFSKYGKVVYVSIPRFKHNGDIKGFAFVEFENANNAQEAVQVFNKGGKYRQDNEPEVKTENRDSTDQVNEQPKITKAKRKRSHSESELDTQRHKESKRRKTISESSADSDKEGHGDSKGLKQNGISESIEDCQGGVVGDADSKDKKERKSVQWGEGEEGTLLHRGHTSVLPTVGQEGGHDEPTSNEDKNEQKQQGKESAEESAEDEATKESKKQKKRKRKKKEKKETRLPHLRVISK</sequence>
<dbReference type="PANTHER" id="PTHR22792">
    <property type="entry name" value="LUPUS LA PROTEIN-RELATED"/>
    <property type="match status" value="1"/>
</dbReference>
<dbReference type="CDD" id="cd07323">
    <property type="entry name" value="LAM"/>
    <property type="match status" value="1"/>
</dbReference>
<reference evidence="16" key="1">
    <citation type="journal article" date="2023" name="G3 (Bethesda)">
        <title>Whole genome assembly and annotation of the endangered Caribbean coral Acropora cervicornis.</title>
        <authorList>
            <person name="Selwyn J.D."/>
            <person name="Vollmer S.V."/>
        </authorList>
    </citation>
    <scope>NUCLEOTIDE SEQUENCE</scope>
    <source>
        <strain evidence="16">K2</strain>
    </source>
</reference>
<dbReference type="InterPro" id="IPR012677">
    <property type="entry name" value="Nucleotide-bd_a/b_plait_sf"/>
</dbReference>
<evidence type="ECO:0000256" key="8">
    <source>
        <dbReference type="ARBA" id="ARBA00023163"/>
    </source>
</evidence>
<evidence type="ECO:0000256" key="4">
    <source>
        <dbReference type="ARBA" id="ARBA00022782"/>
    </source>
</evidence>
<organism evidence="16 17">
    <name type="scientific">Acropora cervicornis</name>
    <name type="common">Staghorn coral</name>
    <dbReference type="NCBI Taxonomy" id="6130"/>
    <lineage>
        <taxon>Eukaryota</taxon>
        <taxon>Metazoa</taxon>
        <taxon>Cnidaria</taxon>
        <taxon>Anthozoa</taxon>
        <taxon>Hexacorallia</taxon>
        <taxon>Scleractinia</taxon>
        <taxon>Astrocoeniina</taxon>
        <taxon>Acroporidae</taxon>
        <taxon>Acropora</taxon>
    </lineage>
</organism>
<evidence type="ECO:0000313" key="16">
    <source>
        <dbReference type="EMBL" id="KAK2560560.1"/>
    </source>
</evidence>
<evidence type="ECO:0000256" key="2">
    <source>
        <dbReference type="ARBA" id="ARBA00015867"/>
    </source>
</evidence>
<dbReference type="GO" id="GO:0005654">
    <property type="term" value="C:nucleoplasm"/>
    <property type="evidence" value="ECO:0007669"/>
    <property type="project" value="UniProtKB-SubCell"/>
</dbReference>
<evidence type="ECO:0000313" key="17">
    <source>
        <dbReference type="Proteomes" id="UP001249851"/>
    </source>
</evidence>
<evidence type="ECO:0000256" key="1">
    <source>
        <dbReference type="ARBA" id="ARBA00004642"/>
    </source>
</evidence>
<proteinExistence type="predicted"/>
<evidence type="ECO:0000256" key="6">
    <source>
        <dbReference type="ARBA" id="ARBA00022884"/>
    </source>
</evidence>
<feature type="domain" description="HTH La-type RNA-binding" evidence="15">
    <location>
        <begin position="16"/>
        <end position="108"/>
    </location>
</feature>
<dbReference type="EMBL" id="JARQWQ010000036">
    <property type="protein sequence ID" value="KAK2560560.1"/>
    <property type="molecule type" value="Genomic_DNA"/>
</dbReference>
<dbReference type="SUPFAM" id="SSF54928">
    <property type="entry name" value="RNA-binding domain, RBD"/>
    <property type="match status" value="1"/>
</dbReference>
<dbReference type="Pfam" id="PF05383">
    <property type="entry name" value="La"/>
    <property type="match status" value="1"/>
</dbReference>
<dbReference type="SMART" id="SM00715">
    <property type="entry name" value="LA"/>
    <property type="match status" value="1"/>
</dbReference>
<dbReference type="GO" id="GO:0006397">
    <property type="term" value="P:mRNA processing"/>
    <property type="evidence" value="ECO:0007669"/>
    <property type="project" value="UniProtKB-KW"/>
</dbReference>
<keyword evidence="3" id="KW-0507">mRNA processing</keyword>
<dbReference type="PROSITE" id="PS50961">
    <property type="entry name" value="HTH_LA"/>
    <property type="match status" value="1"/>
</dbReference>
<evidence type="ECO:0000256" key="7">
    <source>
        <dbReference type="ARBA" id="ARBA00023015"/>
    </source>
</evidence>
<keyword evidence="17" id="KW-1185">Reference proteome</keyword>
<dbReference type="Pfam" id="PF00076">
    <property type="entry name" value="RRM_1"/>
    <property type="match status" value="1"/>
</dbReference>
<comment type="caution">
    <text evidence="16">The sequence shown here is derived from an EMBL/GenBank/DDBJ whole genome shotgun (WGS) entry which is preliminary data.</text>
</comment>
<feature type="compositionally biased region" description="Basic and acidic residues" evidence="13">
    <location>
        <begin position="271"/>
        <end position="281"/>
    </location>
</feature>
<gene>
    <name evidence="16" type="ORF">P5673_016927</name>
</gene>